<comment type="caution">
    <text evidence="3">The sequence shown here is derived from an EMBL/GenBank/DDBJ whole genome shotgun (WGS) entry which is preliminary data.</text>
</comment>
<dbReference type="NCBIfam" id="TIGR04409">
    <property type="entry name" value="LptC_YrbK"/>
    <property type="match status" value="1"/>
</dbReference>
<dbReference type="Pfam" id="PF06835">
    <property type="entry name" value="LptC"/>
    <property type="match status" value="1"/>
</dbReference>
<keyword evidence="4" id="KW-1185">Reference proteome</keyword>
<dbReference type="GO" id="GO:0005886">
    <property type="term" value="C:plasma membrane"/>
    <property type="evidence" value="ECO:0007669"/>
    <property type="project" value="InterPro"/>
</dbReference>
<dbReference type="GO" id="GO:0015221">
    <property type="term" value="F:lipopolysaccharide transmembrane transporter activity"/>
    <property type="evidence" value="ECO:0007669"/>
    <property type="project" value="InterPro"/>
</dbReference>
<dbReference type="InterPro" id="IPR026265">
    <property type="entry name" value="LptC"/>
</dbReference>
<dbReference type="InterPro" id="IPR010664">
    <property type="entry name" value="LipoPS_assembly_LptC-rel"/>
</dbReference>
<feature type="region of interest" description="Disordered" evidence="1">
    <location>
        <begin position="1"/>
        <end position="39"/>
    </location>
</feature>
<dbReference type="Proteomes" id="UP000295783">
    <property type="component" value="Unassembled WGS sequence"/>
</dbReference>
<keyword evidence="2" id="KW-1133">Transmembrane helix</keyword>
<name>A0A4R6WQR8_9PROT</name>
<evidence type="ECO:0000256" key="2">
    <source>
        <dbReference type="SAM" id="Phobius"/>
    </source>
</evidence>
<evidence type="ECO:0000256" key="1">
    <source>
        <dbReference type="SAM" id="MobiDB-lite"/>
    </source>
</evidence>
<feature type="compositionally biased region" description="Low complexity" evidence="1">
    <location>
        <begin position="13"/>
        <end position="30"/>
    </location>
</feature>
<dbReference type="Gene3D" id="2.60.450.10">
    <property type="entry name" value="Lipopolysaccharide (LPS) transport protein A like domain"/>
    <property type="match status" value="1"/>
</dbReference>
<evidence type="ECO:0000313" key="3">
    <source>
        <dbReference type="EMBL" id="TDQ82126.1"/>
    </source>
</evidence>
<feature type="transmembrane region" description="Helical" evidence="2">
    <location>
        <begin position="57"/>
        <end position="80"/>
    </location>
</feature>
<dbReference type="RefSeq" id="WP_133613433.1">
    <property type="nucleotide sequence ID" value="NZ_SNYW01000008.1"/>
</dbReference>
<feature type="compositionally biased region" description="Basic and acidic residues" evidence="1">
    <location>
        <begin position="1"/>
        <end position="10"/>
    </location>
</feature>
<keyword evidence="2" id="KW-0472">Membrane</keyword>
<evidence type="ECO:0000313" key="4">
    <source>
        <dbReference type="Proteomes" id="UP000295783"/>
    </source>
</evidence>
<organism evidence="3 4">
    <name type="scientific">Dongia mobilis</name>
    <dbReference type="NCBI Taxonomy" id="578943"/>
    <lineage>
        <taxon>Bacteria</taxon>
        <taxon>Pseudomonadati</taxon>
        <taxon>Pseudomonadota</taxon>
        <taxon>Alphaproteobacteria</taxon>
        <taxon>Rhodospirillales</taxon>
        <taxon>Dongiaceae</taxon>
        <taxon>Dongia</taxon>
    </lineage>
</organism>
<proteinExistence type="predicted"/>
<gene>
    <name evidence="3" type="ORF">A8950_1947</name>
</gene>
<dbReference type="OrthoDB" id="8441710at2"/>
<keyword evidence="2" id="KW-0812">Transmembrane</keyword>
<reference evidence="3 4" key="1">
    <citation type="submission" date="2019-03" db="EMBL/GenBank/DDBJ databases">
        <title>Genomic Encyclopedia of Type Strains, Phase III (KMG-III): the genomes of soil and plant-associated and newly described type strains.</title>
        <authorList>
            <person name="Whitman W."/>
        </authorList>
    </citation>
    <scope>NUCLEOTIDE SEQUENCE [LARGE SCALE GENOMIC DNA]</scope>
    <source>
        <strain evidence="3 4">CGMCC 1.7660</strain>
    </source>
</reference>
<dbReference type="AlphaFoldDB" id="A0A4R6WQR8"/>
<dbReference type="EMBL" id="SNYW01000008">
    <property type="protein sequence ID" value="TDQ82126.1"/>
    <property type="molecule type" value="Genomic_DNA"/>
</dbReference>
<sequence>MAIGEDKTGKSDAAQATSGQATSASATSGGIQRLRGETRGPVVSQPRALFNRRRPRFVWLKILLPIVAIATVAYLGLWSYRQISETRITVEAVETPPLVDTGMKVSGIAFEGRNKSDRPFSVTALTATETTDNKDLIRLEEPQAQIELSESSWFAVTARSGMFDRQHERVELDGAVTIYHDNGMTFVTEKALIDLTTNDASSPVRVTGSDERRELTAEGFELLENGRVVLFKGQSHMKIMPKQRESDG</sequence>
<accession>A0A4R6WQR8</accession>
<protein>
    <submittedName>
        <fullName evidence="3">Lipopolysaccharide export system protein LptC</fullName>
    </submittedName>
</protein>